<accession>A0A117LF35</accession>
<name>A0A117LF35_9EURY</name>
<dbReference type="PATRIC" id="fig|301375.7.peg.2666"/>
<comment type="caution">
    <text evidence="1">The sequence shown here is derived from an EMBL/GenBank/DDBJ whole genome shotgun (WGS) entry which is preliminary data.</text>
</comment>
<gene>
    <name evidence="1" type="ORF">XD72_1940</name>
</gene>
<evidence type="ECO:0000313" key="2">
    <source>
        <dbReference type="Proteomes" id="UP000057043"/>
    </source>
</evidence>
<evidence type="ECO:0008006" key="3">
    <source>
        <dbReference type="Google" id="ProtNLM"/>
    </source>
</evidence>
<protein>
    <recommendedName>
        <fullName evidence="3">Antitoxin SocA-like Panacea domain-containing protein</fullName>
    </recommendedName>
</protein>
<proteinExistence type="predicted"/>
<dbReference type="AlphaFoldDB" id="A0A117LF35"/>
<evidence type="ECO:0000313" key="1">
    <source>
        <dbReference type="EMBL" id="KUK43673.1"/>
    </source>
</evidence>
<organism evidence="1 2">
    <name type="scientific">Methanothrix harundinacea</name>
    <dbReference type="NCBI Taxonomy" id="301375"/>
    <lineage>
        <taxon>Archaea</taxon>
        <taxon>Methanobacteriati</taxon>
        <taxon>Methanobacteriota</taxon>
        <taxon>Stenosarchaea group</taxon>
        <taxon>Methanomicrobia</taxon>
        <taxon>Methanotrichales</taxon>
        <taxon>Methanotrichaceae</taxon>
        <taxon>Methanothrix</taxon>
    </lineage>
</organism>
<dbReference type="EMBL" id="LGFT01000055">
    <property type="protein sequence ID" value="KUK43673.1"/>
    <property type="molecule type" value="Genomic_DNA"/>
</dbReference>
<reference evidence="1 2" key="1">
    <citation type="journal article" date="2015" name="MBio">
        <title>Genome-Resolved Metagenomic Analysis Reveals Roles for Candidate Phyla and Other Microbial Community Members in Biogeochemical Transformations in Oil Reservoirs.</title>
        <authorList>
            <person name="Hu P."/>
            <person name="Tom L."/>
            <person name="Singh A."/>
            <person name="Thomas B.C."/>
            <person name="Baker B.J."/>
            <person name="Piceno Y.M."/>
            <person name="Andersen G.L."/>
            <person name="Banfield J.F."/>
        </authorList>
    </citation>
    <scope>NUCLEOTIDE SEQUENCE [LARGE SCALE GENOMIC DNA]</scope>
    <source>
        <strain evidence="1">57_489</strain>
    </source>
</reference>
<sequence length="182" mass="21084">MKRLQRDAVLLSLLEKMQAHGSWCGETHLQKATYFLQELMEVPLGFDFILYKHGPFSFDMRDEITAMRGDFLIKYKPQPYPYGPSLVQDTGSDQLKERFSRTIQQYSKKVDFVADTLGNKGVSELERLGTALYFTRRQNVDYEPLDLQIHKLKPHISPEEAQEALQEVSEILKMAKKAKLVQ</sequence>
<dbReference type="Proteomes" id="UP000057043">
    <property type="component" value="Unassembled WGS sequence"/>
</dbReference>